<dbReference type="InterPro" id="IPR005399">
    <property type="entry name" value="K_chnl_volt-dep_bsu_KCNAB-rel"/>
</dbReference>
<dbReference type="InterPro" id="IPR023210">
    <property type="entry name" value="NADP_OxRdtase_dom"/>
</dbReference>
<evidence type="ECO:0000313" key="5">
    <source>
        <dbReference type="EMBL" id="GAA2628115.1"/>
    </source>
</evidence>
<keyword evidence="3" id="KW-0560">Oxidoreductase</keyword>
<gene>
    <name evidence="5" type="primary">mgrA</name>
    <name evidence="5" type="ORF">GCM10009863_48930</name>
</gene>
<dbReference type="Pfam" id="PF00248">
    <property type="entry name" value="Aldo_ket_red"/>
    <property type="match status" value="1"/>
</dbReference>
<feature type="domain" description="NADP-dependent oxidoreductase" evidence="4">
    <location>
        <begin position="46"/>
        <end position="345"/>
    </location>
</feature>
<keyword evidence="6" id="KW-1185">Reference proteome</keyword>
<evidence type="ECO:0000256" key="3">
    <source>
        <dbReference type="ARBA" id="ARBA00023002"/>
    </source>
</evidence>
<dbReference type="NCBIfam" id="NF007388">
    <property type="entry name" value="PRK09912.1"/>
    <property type="match status" value="1"/>
</dbReference>
<proteinExistence type="inferred from homology"/>
<dbReference type="SUPFAM" id="SSF51430">
    <property type="entry name" value="NAD(P)-linked oxidoreductase"/>
    <property type="match status" value="1"/>
</dbReference>
<organism evidence="5 6">
    <name type="scientific">Streptomyces axinellae</name>
    <dbReference type="NCBI Taxonomy" id="552788"/>
    <lineage>
        <taxon>Bacteria</taxon>
        <taxon>Bacillati</taxon>
        <taxon>Actinomycetota</taxon>
        <taxon>Actinomycetes</taxon>
        <taxon>Kitasatosporales</taxon>
        <taxon>Streptomycetaceae</taxon>
        <taxon>Streptomyces</taxon>
    </lineage>
</organism>
<comment type="caution">
    <text evidence="5">The sequence shown here is derived from an EMBL/GenBank/DDBJ whole genome shotgun (WGS) entry which is preliminary data.</text>
</comment>
<evidence type="ECO:0000313" key="6">
    <source>
        <dbReference type="Proteomes" id="UP001501447"/>
    </source>
</evidence>
<evidence type="ECO:0000256" key="1">
    <source>
        <dbReference type="ARBA" id="ARBA00006515"/>
    </source>
</evidence>
<dbReference type="EMBL" id="BAAARJ010000017">
    <property type="protein sequence ID" value="GAA2628115.1"/>
    <property type="molecule type" value="Genomic_DNA"/>
</dbReference>
<sequence length="361" mass="39631">MTHGTSLPAPDPTAIPSDQLYRADAARYEAMEYRRTGRSGLKLPAISLGLWHNFGDDRPLETQRAILRRAFDLGITHFDLANNYGPPYGSAELNFGRLFAQDFRPYREELVISTKAGYDMTPGPYGDWGSRKYLLNSLDSSLRRMGLDHVDLFYSHRVDPDTPLEETMGALATAVQQGKARYVGISSYSAERTREAARLLREMGVPALIHQPSYSMINRWTEEDGLLDTLEQEGMGCISFAPLSQGLLTDKYLAGIPEGSRATQGKSLDPGLLTGEVVRRLRGLNAIAERRGQSLAQLALRWVLRDARMTSALIGASSVAQLEANVGALNAAPLTDAELREIDELAVSEPGANIWSASSES</sequence>
<dbReference type="Gene3D" id="3.20.20.100">
    <property type="entry name" value="NADP-dependent oxidoreductase domain"/>
    <property type="match status" value="1"/>
</dbReference>
<keyword evidence="2" id="KW-0521">NADP</keyword>
<dbReference type="RefSeq" id="WP_344568541.1">
    <property type="nucleotide sequence ID" value="NZ_BAAARJ010000017.1"/>
</dbReference>
<comment type="similarity">
    <text evidence="1">Belongs to the shaker potassium channel beta subunit family.</text>
</comment>
<dbReference type="Proteomes" id="UP001501447">
    <property type="component" value="Unassembled WGS sequence"/>
</dbReference>
<reference evidence="6" key="1">
    <citation type="journal article" date="2019" name="Int. J. Syst. Evol. Microbiol.">
        <title>The Global Catalogue of Microorganisms (GCM) 10K type strain sequencing project: providing services to taxonomists for standard genome sequencing and annotation.</title>
        <authorList>
            <consortium name="The Broad Institute Genomics Platform"/>
            <consortium name="The Broad Institute Genome Sequencing Center for Infectious Disease"/>
            <person name="Wu L."/>
            <person name="Ma J."/>
        </authorList>
    </citation>
    <scope>NUCLEOTIDE SEQUENCE [LARGE SCALE GENOMIC DNA]</scope>
    <source>
        <strain evidence="6">JCM 16373</strain>
    </source>
</reference>
<name>A0ABP6CWY2_9ACTN</name>
<accession>A0ABP6CWY2</accession>
<dbReference type="PANTHER" id="PTHR43150">
    <property type="entry name" value="HYPERKINETIC, ISOFORM M"/>
    <property type="match status" value="1"/>
</dbReference>
<protein>
    <submittedName>
        <fullName evidence="5">L-glyceraldehyde 3-phosphate reductase</fullName>
    </submittedName>
</protein>
<evidence type="ECO:0000259" key="4">
    <source>
        <dbReference type="Pfam" id="PF00248"/>
    </source>
</evidence>
<evidence type="ECO:0000256" key="2">
    <source>
        <dbReference type="ARBA" id="ARBA00022857"/>
    </source>
</evidence>
<dbReference type="PANTHER" id="PTHR43150:SF4">
    <property type="entry name" value="L-GLYCERALDEHYDE 3-PHOSPHATE REDUCTASE"/>
    <property type="match status" value="1"/>
</dbReference>
<dbReference type="InterPro" id="IPR036812">
    <property type="entry name" value="NAD(P)_OxRdtase_dom_sf"/>
</dbReference>